<evidence type="ECO:0000313" key="2">
    <source>
        <dbReference type="Proteomes" id="UP001271007"/>
    </source>
</evidence>
<protein>
    <recommendedName>
        <fullName evidence="3">F-box domain-containing protein</fullName>
    </recommendedName>
</protein>
<evidence type="ECO:0008006" key="3">
    <source>
        <dbReference type="Google" id="ProtNLM"/>
    </source>
</evidence>
<gene>
    <name evidence="1" type="ORF">LTR09_011897</name>
</gene>
<dbReference type="Proteomes" id="UP001271007">
    <property type="component" value="Unassembled WGS sequence"/>
</dbReference>
<dbReference type="EMBL" id="JAWDJX010000085">
    <property type="protein sequence ID" value="KAK3046615.1"/>
    <property type="molecule type" value="Genomic_DNA"/>
</dbReference>
<organism evidence="1 2">
    <name type="scientific">Extremus antarcticus</name>
    <dbReference type="NCBI Taxonomy" id="702011"/>
    <lineage>
        <taxon>Eukaryota</taxon>
        <taxon>Fungi</taxon>
        <taxon>Dikarya</taxon>
        <taxon>Ascomycota</taxon>
        <taxon>Pezizomycotina</taxon>
        <taxon>Dothideomycetes</taxon>
        <taxon>Dothideomycetidae</taxon>
        <taxon>Mycosphaerellales</taxon>
        <taxon>Extremaceae</taxon>
        <taxon>Extremus</taxon>
    </lineage>
</organism>
<dbReference type="InterPro" id="IPR038883">
    <property type="entry name" value="AN11006-like"/>
</dbReference>
<reference evidence="1" key="1">
    <citation type="submission" date="2023-04" db="EMBL/GenBank/DDBJ databases">
        <title>Black Yeasts Isolated from many extreme environments.</title>
        <authorList>
            <person name="Coleine C."/>
            <person name="Stajich J.E."/>
            <person name="Selbmann L."/>
        </authorList>
    </citation>
    <scope>NUCLEOTIDE SEQUENCE</scope>
    <source>
        <strain evidence="1">CCFEE 5312</strain>
    </source>
</reference>
<accession>A0AAJ0DAW1</accession>
<name>A0AAJ0DAW1_9PEZI</name>
<dbReference type="AlphaFoldDB" id="A0AAJ0DAW1"/>
<proteinExistence type="predicted"/>
<sequence>MQTFSRPVPEWVFNRDRKNLTRYQERSIRQTFDFLGMPPELRAMVYEECIDLKSIERYFDRAFKHVCKSMKTRRGLGIPLPTNKNCHSIFLISRQIYHECVGLISKRSVNFHHGLLRNHKISNVMSESILQNVHSITITTSGHPALKRLIEYDSWHGHLDLITDLSRVLAKGHKLKNLTIDLTDETLEEHFLTCWYSPIKCDYREHIQDATKHLNSIRGVDHVTILGLPAPYAAELKRRMESTPKPKHFLALPGEIRNKIYSYSASYSDPSTHLSRAVAKWAKQKNTKTVYPPMSTPTIFLLNKQLYREASYLLHNRTLHITCPSTTLIKLQTDVPDIFNFISRPTFQSIRHLSLRLDSWEWIYAIERLLALLVTSHNLQSFRLDFRDALKKDFVKVPTKIYPDKSLATCLRDLGRIEGVGRVEFVGDLPEVYTEPTVVRMTAPRGYGRVLGAAMAVRGGKVVGLEFEA</sequence>
<evidence type="ECO:0000313" key="1">
    <source>
        <dbReference type="EMBL" id="KAK3046615.1"/>
    </source>
</evidence>
<keyword evidence="2" id="KW-1185">Reference proteome</keyword>
<comment type="caution">
    <text evidence="1">The sequence shown here is derived from an EMBL/GenBank/DDBJ whole genome shotgun (WGS) entry which is preliminary data.</text>
</comment>
<dbReference type="PANTHER" id="PTHR42085:SF2">
    <property type="entry name" value="F-BOX DOMAIN-CONTAINING PROTEIN"/>
    <property type="match status" value="1"/>
</dbReference>
<dbReference type="PANTHER" id="PTHR42085">
    <property type="entry name" value="F-BOX DOMAIN-CONTAINING PROTEIN"/>
    <property type="match status" value="1"/>
</dbReference>